<dbReference type="OrthoDB" id="7615137at2"/>
<dbReference type="GO" id="GO:0006310">
    <property type="term" value="P:DNA recombination"/>
    <property type="evidence" value="ECO:0007669"/>
    <property type="project" value="UniProtKB-KW"/>
</dbReference>
<dbReference type="PROSITE" id="PS51898">
    <property type="entry name" value="TYR_RECOMBINASE"/>
    <property type="match status" value="1"/>
</dbReference>
<dbReference type="Gene3D" id="1.10.443.10">
    <property type="entry name" value="Intergrase catalytic core"/>
    <property type="match status" value="1"/>
</dbReference>
<dbReference type="EMBL" id="WTZA01000001">
    <property type="protein sequence ID" value="MXO74780.1"/>
    <property type="molecule type" value="Genomic_DNA"/>
</dbReference>
<accession>A0A6I4TF52</accession>
<organism evidence="6 7">
    <name type="scientific">Tsuneonella aeria</name>
    <dbReference type="NCBI Taxonomy" id="1837929"/>
    <lineage>
        <taxon>Bacteria</taxon>
        <taxon>Pseudomonadati</taxon>
        <taxon>Pseudomonadota</taxon>
        <taxon>Alphaproteobacteria</taxon>
        <taxon>Sphingomonadales</taxon>
        <taxon>Erythrobacteraceae</taxon>
        <taxon>Tsuneonella</taxon>
    </lineage>
</organism>
<keyword evidence="2" id="KW-0229">DNA integration</keyword>
<dbReference type="Proteomes" id="UP000439522">
    <property type="component" value="Unassembled WGS sequence"/>
</dbReference>
<dbReference type="GO" id="GO:0003677">
    <property type="term" value="F:DNA binding"/>
    <property type="evidence" value="ECO:0007669"/>
    <property type="project" value="UniProtKB-KW"/>
</dbReference>
<comment type="similarity">
    <text evidence="1">Belongs to the 'phage' integrase family.</text>
</comment>
<proteinExistence type="inferred from homology"/>
<keyword evidence="7" id="KW-1185">Reference proteome</keyword>
<dbReference type="InterPro" id="IPR010998">
    <property type="entry name" value="Integrase_recombinase_N"/>
</dbReference>
<dbReference type="InterPro" id="IPR002104">
    <property type="entry name" value="Integrase_catalytic"/>
</dbReference>
<protein>
    <submittedName>
        <fullName evidence="6">Tyrosine-type recombinase/integrase</fullName>
    </submittedName>
</protein>
<dbReference type="InterPro" id="IPR013762">
    <property type="entry name" value="Integrase-like_cat_sf"/>
</dbReference>
<name>A0A6I4TF52_9SPHN</name>
<evidence type="ECO:0000313" key="7">
    <source>
        <dbReference type="Proteomes" id="UP000439522"/>
    </source>
</evidence>
<keyword evidence="4" id="KW-0233">DNA recombination</keyword>
<dbReference type="RefSeq" id="WP_160610508.1">
    <property type="nucleotide sequence ID" value="NZ_WTZA01000001.1"/>
</dbReference>
<evidence type="ECO:0000256" key="2">
    <source>
        <dbReference type="ARBA" id="ARBA00022908"/>
    </source>
</evidence>
<dbReference type="InterPro" id="IPR038488">
    <property type="entry name" value="Integrase_DNA-bd_sf"/>
</dbReference>
<evidence type="ECO:0000256" key="3">
    <source>
        <dbReference type="ARBA" id="ARBA00023125"/>
    </source>
</evidence>
<evidence type="ECO:0000259" key="5">
    <source>
        <dbReference type="PROSITE" id="PS51898"/>
    </source>
</evidence>
<dbReference type="InterPro" id="IPR011010">
    <property type="entry name" value="DNA_brk_join_enz"/>
</dbReference>
<dbReference type="Gene3D" id="3.30.160.390">
    <property type="entry name" value="Integrase, DNA-binding domain"/>
    <property type="match status" value="1"/>
</dbReference>
<dbReference type="Pfam" id="PF13356">
    <property type="entry name" value="Arm-DNA-bind_3"/>
    <property type="match status" value="1"/>
</dbReference>
<dbReference type="Gene3D" id="1.10.150.130">
    <property type="match status" value="1"/>
</dbReference>
<evidence type="ECO:0000313" key="6">
    <source>
        <dbReference type="EMBL" id="MXO74780.1"/>
    </source>
</evidence>
<feature type="domain" description="Tyr recombinase" evidence="5">
    <location>
        <begin position="201"/>
        <end position="373"/>
    </location>
</feature>
<dbReference type="InterPro" id="IPR050808">
    <property type="entry name" value="Phage_Integrase"/>
</dbReference>
<keyword evidence="3" id="KW-0238">DNA-binding</keyword>
<dbReference type="AlphaFoldDB" id="A0A6I4TF52"/>
<dbReference type="PANTHER" id="PTHR30629">
    <property type="entry name" value="PROPHAGE INTEGRASE"/>
    <property type="match status" value="1"/>
</dbReference>
<dbReference type="GO" id="GO:0015074">
    <property type="term" value="P:DNA integration"/>
    <property type="evidence" value="ECO:0007669"/>
    <property type="project" value="UniProtKB-KW"/>
</dbReference>
<sequence length="384" mass="42878">MPKVKLDHAFCLTAQCEPGKKRTDYYDLSTTGFTLACHQSGYKSYEFRYQDAYGKLKQRRIAPYGDVSFSEAQKIAKKWRAEVIMGGDPAAQKAEKKAVPTYADLAAMHLEYAQLHLRRPENVERVIRVHLLPRFARERADAISTQDIAKWLAEKRKAGLAPATVEKLKVTLGRSFQLAVKRGLVAANPVQGIPRERFNNVRDRYLTPAEAARLISAAEQSKNPQLANLITLFLLTGLRKRELLDARWEHVDHGRQSLFLPMTKNGSGRHVPLSRAALDVIDRLPRFDNCPWLVPNPATRKPYTDLKHPFDTARRLAGLPDITPHSLRHSAASFMVNAGVDLFAVGKILGHKNVASSQRYSHLANSTLMAAVEAGAAKMNGNNS</sequence>
<dbReference type="CDD" id="cd00796">
    <property type="entry name" value="INT_Rci_Hp1_C"/>
    <property type="match status" value="1"/>
</dbReference>
<reference evidence="6 7" key="1">
    <citation type="submission" date="2019-12" db="EMBL/GenBank/DDBJ databases">
        <title>Genomic-based taxomic classification of the family Erythrobacteraceae.</title>
        <authorList>
            <person name="Xu L."/>
        </authorList>
    </citation>
    <scope>NUCLEOTIDE SEQUENCE [LARGE SCALE GENOMIC DNA]</scope>
    <source>
        <strain evidence="6 7">100921-2</strain>
    </source>
</reference>
<evidence type="ECO:0000256" key="1">
    <source>
        <dbReference type="ARBA" id="ARBA00008857"/>
    </source>
</evidence>
<dbReference type="PANTHER" id="PTHR30629:SF2">
    <property type="entry name" value="PROPHAGE INTEGRASE INTS-RELATED"/>
    <property type="match status" value="1"/>
</dbReference>
<comment type="caution">
    <text evidence="6">The sequence shown here is derived from an EMBL/GenBank/DDBJ whole genome shotgun (WGS) entry which is preliminary data.</text>
</comment>
<evidence type="ECO:0000256" key="4">
    <source>
        <dbReference type="ARBA" id="ARBA00023172"/>
    </source>
</evidence>
<dbReference type="InterPro" id="IPR025166">
    <property type="entry name" value="Integrase_DNA_bind_dom"/>
</dbReference>
<dbReference type="SUPFAM" id="SSF56349">
    <property type="entry name" value="DNA breaking-rejoining enzymes"/>
    <property type="match status" value="1"/>
</dbReference>
<dbReference type="Pfam" id="PF00589">
    <property type="entry name" value="Phage_integrase"/>
    <property type="match status" value="1"/>
</dbReference>
<gene>
    <name evidence="6" type="ORF">GRI40_06040</name>
</gene>